<reference evidence="1 3" key="1">
    <citation type="submission" date="2017-11" db="EMBL/GenBank/DDBJ databases">
        <authorList>
            <person name="Han C.G."/>
        </authorList>
    </citation>
    <scope>NUCLEOTIDE SEQUENCE [LARGE SCALE GENOMIC DNA]</scope>
    <source>
        <strain evidence="1 3">HCNT1</strain>
    </source>
</reference>
<reference evidence="1 3" key="2">
    <citation type="submission" date="2017-12" db="EMBL/GenBank/DDBJ databases">
        <title>Genome sequence of Rhizobium sullae HCNT1 isolated from Sulla coronaria nodules and featuring peculiar denitrification phenotypes.</title>
        <authorList>
            <person name="De Diego-Diaz B."/>
            <person name="Treu L."/>
            <person name="Campanaro S."/>
            <person name="Da Silva Duarte V."/>
            <person name="Basaglia M."/>
            <person name="Favaro L."/>
            <person name="Casella S."/>
            <person name="Squartini A."/>
        </authorList>
    </citation>
    <scope>NUCLEOTIDE SEQUENCE [LARGE SCALE GENOMIC DNA]</scope>
    <source>
        <strain evidence="1 3">HCNT1</strain>
    </source>
</reference>
<dbReference type="InterPro" id="IPR010385">
    <property type="entry name" value="DUF982"/>
</dbReference>
<accession>A0A2N0DEM9</accession>
<dbReference type="Gene3D" id="6.10.250.730">
    <property type="match status" value="1"/>
</dbReference>
<dbReference type="OrthoDB" id="8373567at2"/>
<evidence type="ECO:0000313" key="1">
    <source>
        <dbReference type="EMBL" id="PKA44555.1"/>
    </source>
</evidence>
<gene>
    <name evidence="1" type="ORF">CWR43_01400</name>
    <name evidence="2" type="ORF">EV132_101165</name>
</gene>
<dbReference type="Proteomes" id="UP000294576">
    <property type="component" value="Unassembled WGS sequence"/>
</dbReference>
<proteinExistence type="predicted"/>
<evidence type="ECO:0000313" key="2">
    <source>
        <dbReference type="EMBL" id="TCU20101.1"/>
    </source>
</evidence>
<evidence type="ECO:0000313" key="3">
    <source>
        <dbReference type="Proteomes" id="UP000232164"/>
    </source>
</evidence>
<dbReference type="AlphaFoldDB" id="A0A2N0DEM9"/>
<dbReference type="Proteomes" id="UP000232164">
    <property type="component" value="Unassembled WGS sequence"/>
</dbReference>
<name>A0A2N0DEM9_RHISU</name>
<evidence type="ECO:0000313" key="4">
    <source>
        <dbReference type="Proteomes" id="UP000294576"/>
    </source>
</evidence>
<protein>
    <submittedName>
        <fullName evidence="1">DUF982 domain-containing protein</fullName>
    </submittedName>
</protein>
<dbReference type="Pfam" id="PF06169">
    <property type="entry name" value="DUF982"/>
    <property type="match status" value="1"/>
</dbReference>
<reference evidence="2 4" key="3">
    <citation type="submission" date="2019-03" db="EMBL/GenBank/DDBJ databases">
        <title>Genomic Encyclopedia of Type Strains, Phase IV (KMG-V): Genome sequencing to study the core and pangenomes of soil and plant-associated prokaryotes.</title>
        <authorList>
            <person name="Whitman W."/>
        </authorList>
    </citation>
    <scope>NUCLEOTIDE SEQUENCE [LARGE SCALE GENOMIC DNA]</scope>
    <source>
        <strain evidence="2 4">Hc14</strain>
    </source>
</reference>
<sequence>MLIQRWKKPLILGDGRIRIVVGSAEEAMNWLIHEPNQNSEKWRHAWRTCNAAHEGRLSAEEARSAVQIAAAGNR</sequence>
<organism evidence="1 3">
    <name type="scientific">Rhizobium sullae</name>
    <name type="common">Rhizobium hedysari</name>
    <dbReference type="NCBI Taxonomy" id="50338"/>
    <lineage>
        <taxon>Bacteria</taxon>
        <taxon>Pseudomonadati</taxon>
        <taxon>Pseudomonadota</taxon>
        <taxon>Alphaproteobacteria</taxon>
        <taxon>Hyphomicrobiales</taxon>
        <taxon>Rhizobiaceae</taxon>
        <taxon>Rhizobium/Agrobacterium group</taxon>
        <taxon>Rhizobium</taxon>
    </lineage>
</organism>
<comment type="caution">
    <text evidence="1">The sequence shown here is derived from an EMBL/GenBank/DDBJ whole genome shotgun (WGS) entry which is preliminary data.</text>
</comment>
<dbReference type="EMBL" id="PIQN01000003">
    <property type="protein sequence ID" value="PKA44555.1"/>
    <property type="molecule type" value="Genomic_DNA"/>
</dbReference>
<dbReference type="RefSeq" id="WP_027511356.1">
    <property type="nucleotide sequence ID" value="NZ_CP104144.1"/>
</dbReference>
<dbReference type="EMBL" id="SMBH01000001">
    <property type="protein sequence ID" value="TCU20101.1"/>
    <property type="molecule type" value="Genomic_DNA"/>
</dbReference>